<keyword evidence="2" id="KW-1277">Toxin-antitoxin system</keyword>
<keyword evidence="11" id="KW-1185">Reference proteome</keyword>
<evidence type="ECO:0000256" key="7">
    <source>
        <dbReference type="ARBA" id="ARBA00023016"/>
    </source>
</evidence>
<keyword evidence="5" id="KW-0378">Hydrolase</keyword>
<protein>
    <submittedName>
        <fullName evidence="8">YcfA-like protein</fullName>
    </submittedName>
</protein>
<dbReference type="Proteomes" id="UP000094598">
    <property type="component" value="Chromosome"/>
</dbReference>
<evidence type="ECO:0000313" key="8">
    <source>
        <dbReference type="EMBL" id="AOQ22668.1"/>
    </source>
</evidence>
<keyword evidence="6" id="KW-0694">RNA-binding</keyword>
<comment type="similarity">
    <text evidence="1">Belongs to the HicA mRNA interferase family.</text>
</comment>
<dbReference type="AlphaFoldDB" id="A0AAC9HFC1"/>
<evidence type="ECO:0000256" key="4">
    <source>
        <dbReference type="ARBA" id="ARBA00022759"/>
    </source>
</evidence>
<gene>
    <name evidence="8" type="ORF">Maut_00185</name>
    <name evidence="9" type="ORF">MTAT_29580</name>
</gene>
<accession>A0AAC9HFC1</accession>
<keyword evidence="3" id="KW-0540">Nuclease</keyword>
<evidence type="ECO:0000313" key="10">
    <source>
        <dbReference type="Proteomes" id="UP000094598"/>
    </source>
</evidence>
<sequence>MNPVSRTELIKRLRKLGYEGPFHGSKHNFMRRGRHKLRIPNPHGDDISVSLLIRILREAGISKEEWDSLSE</sequence>
<evidence type="ECO:0000313" key="11">
    <source>
        <dbReference type="Proteomes" id="UP000322283"/>
    </source>
</evidence>
<dbReference type="Pfam" id="PF07927">
    <property type="entry name" value="HicA_toxin"/>
    <property type="match status" value="1"/>
</dbReference>
<evidence type="ECO:0000256" key="5">
    <source>
        <dbReference type="ARBA" id="ARBA00022801"/>
    </source>
</evidence>
<evidence type="ECO:0000256" key="2">
    <source>
        <dbReference type="ARBA" id="ARBA00022649"/>
    </source>
</evidence>
<evidence type="ECO:0000256" key="6">
    <source>
        <dbReference type="ARBA" id="ARBA00022884"/>
    </source>
</evidence>
<dbReference type="GO" id="GO:0016787">
    <property type="term" value="F:hydrolase activity"/>
    <property type="evidence" value="ECO:0007669"/>
    <property type="project" value="UniProtKB-KW"/>
</dbReference>
<dbReference type="Proteomes" id="UP000322283">
    <property type="component" value="Unassembled WGS sequence"/>
</dbReference>
<dbReference type="GO" id="GO:0003729">
    <property type="term" value="F:mRNA binding"/>
    <property type="evidence" value="ECO:0007669"/>
    <property type="project" value="InterPro"/>
</dbReference>
<dbReference type="InterPro" id="IPR038570">
    <property type="entry name" value="HicA_sf"/>
</dbReference>
<dbReference type="SUPFAM" id="SSF54786">
    <property type="entry name" value="YcfA/nrd intein domain"/>
    <property type="match status" value="1"/>
</dbReference>
<evidence type="ECO:0000256" key="1">
    <source>
        <dbReference type="ARBA" id="ARBA00006620"/>
    </source>
</evidence>
<keyword evidence="4" id="KW-0255">Endonuclease</keyword>
<name>A0AAC9HFC1_NEOTH</name>
<evidence type="ECO:0000313" key="9">
    <source>
        <dbReference type="EMBL" id="TYL07147.1"/>
    </source>
</evidence>
<keyword evidence="7" id="KW-0346">Stress response</keyword>
<dbReference type="RefSeq" id="WP_081328430.1">
    <property type="nucleotide sequence ID" value="NZ_CP017019.1"/>
</dbReference>
<dbReference type="InterPro" id="IPR012933">
    <property type="entry name" value="HicA_mRNA_interferase"/>
</dbReference>
<evidence type="ECO:0000256" key="3">
    <source>
        <dbReference type="ARBA" id="ARBA00022722"/>
    </source>
</evidence>
<dbReference type="EMBL" id="VCDX01000021">
    <property type="protein sequence ID" value="TYL07147.1"/>
    <property type="molecule type" value="Genomic_DNA"/>
</dbReference>
<proteinExistence type="inferred from homology"/>
<dbReference type="Gene3D" id="3.30.920.30">
    <property type="entry name" value="Hypothetical protein"/>
    <property type="match status" value="1"/>
</dbReference>
<organism evidence="8 10">
    <name type="scientific">Neomoorella thermoacetica</name>
    <name type="common">Clostridium thermoaceticum</name>
    <dbReference type="NCBI Taxonomy" id="1525"/>
    <lineage>
        <taxon>Bacteria</taxon>
        <taxon>Bacillati</taxon>
        <taxon>Bacillota</taxon>
        <taxon>Clostridia</taxon>
        <taxon>Neomoorellales</taxon>
        <taxon>Neomoorellaceae</taxon>
        <taxon>Neomoorella</taxon>
    </lineage>
</organism>
<dbReference type="EMBL" id="CP017019">
    <property type="protein sequence ID" value="AOQ22668.1"/>
    <property type="molecule type" value="Genomic_DNA"/>
</dbReference>
<dbReference type="GO" id="GO:0004519">
    <property type="term" value="F:endonuclease activity"/>
    <property type="evidence" value="ECO:0007669"/>
    <property type="project" value="UniProtKB-KW"/>
</dbReference>
<reference evidence="9 11" key="2">
    <citation type="submission" date="2019-05" db="EMBL/GenBank/DDBJ databases">
        <title>Genome sequence of Moorella thermoacetica ATCC 33924.</title>
        <authorList>
            <person name="Poehlein A."/>
            <person name="Bengelsdorf F.R."/>
            <person name="Duerre P."/>
            <person name="Daniel R."/>
        </authorList>
    </citation>
    <scope>NUCLEOTIDE SEQUENCE [LARGE SCALE GENOMIC DNA]</scope>
    <source>
        <strain evidence="9 11">ATCC 33924</strain>
    </source>
</reference>
<reference evidence="8 10" key="1">
    <citation type="submission" date="2016-08" db="EMBL/GenBank/DDBJ databases">
        <title>Moorella thermoacetica DSM 103132.</title>
        <authorList>
            <person name="Jendresen C.B."/>
            <person name="Redl S.M."/>
            <person name="Jensen T.O."/>
            <person name="Nielsen A.T."/>
        </authorList>
    </citation>
    <scope>NUCLEOTIDE SEQUENCE [LARGE SCALE GENOMIC DNA]</scope>
    <source>
        <strain evidence="8 10">DSM 103132</strain>
    </source>
</reference>